<keyword evidence="3" id="KW-1185">Reference proteome</keyword>
<sequence>MFTTFATAGAATLALLSGSAPAPAGPAGVSFTIASSNGTGCAAGKATLSPLPNGNGFALRFPTFTARSGGGAAATDMRKSCQVSVRVGGYKGFTFAVAQAEHRGYVRLPGDAGATQTTTAGFTGEPEKTVFTKTFTGPRNGFWVNRTTVRADQLDYAACAESRLLNIRIDGRVRSGGNGGASTLTLGSAGNGIDASYQLAWRKC</sequence>
<dbReference type="RefSeq" id="WP_310368134.1">
    <property type="nucleotide sequence ID" value="NZ_JAVDYB010000001.1"/>
</dbReference>
<dbReference type="PANTHER" id="PTHR38847">
    <property type="match status" value="1"/>
</dbReference>
<keyword evidence="1" id="KW-0732">Signal</keyword>
<reference evidence="2" key="1">
    <citation type="submission" date="2023-07" db="EMBL/GenBank/DDBJ databases">
        <title>Sequencing the genomes of 1000 actinobacteria strains.</title>
        <authorList>
            <person name="Klenk H.-P."/>
        </authorList>
    </citation>
    <scope>NUCLEOTIDE SEQUENCE</scope>
    <source>
        <strain evidence="2">DSM 44707</strain>
    </source>
</reference>
<evidence type="ECO:0008006" key="4">
    <source>
        <dbReference type="Google" id="ProtNLM"/>
    </source>
</evidence>
<organism evidence="2 3">
    <name type="scientific">Catenuloplanes atrovinosus</name>
    <dbReference type="NCBI Taxonomy" id="137266"/>
    <lineage>
        <taxon>Bacteria</taxon>
        <taxon>Bacillati</taxon>
        <taxon>Actinomycetota</taxon>
        <taxon>Actinomycetes</taxon>
        <taxon>Micromonosporales</taxon>
        <taxon>Micromonosporaceae</taxon>
        <taxon>Catenuloplanes</taxon>
    </lineage>
</organism>
<name>A0AAE4C9T9_9ACTN</name>
<gene>
    <name evidence="2" type="ORF">J2S41_002955</name>
</gene>
<proteinExistence type="predicted"/>
<dbReference type="Proteomes" id="UP001183643">
    <property type="component" value="Unassembled WGS sequence"/>
</dbReference>
<evidence type="ECO:0000313" key="2">
    <source>
        <dbReference type="EMBL" id="MDR7276177.1"/>
    </source>
</evidence>
<feature type="signal peptide" evidence="1">
    <location>
        <begin position="1"/>
        <end position="24"/>
    </location>
</feature>
<dbReference type="Pfam" id="PF14273">
    <property type="entry name" value="DUF4360"/>
    <property type="match status" value="1"/>
</dbReference>
<dbReference type="PANTHER" id="PTHR38847:SF1">
    <property type="entry name" value="PSEUDOURIDINE SYNTHASE RSUA_RLUA-LIKE DOMAIN-CONTAINING PROTEIN"/>
    <property type="match status" value="1"/>
</dbReference>
<dbReference type="AlphaFoldDB" id="A0AAE4C9T9"/>
<evidence type="ECO:0000256" key="1">
    <source>
        <dbReference type="SAM" id="SignalP"/>
    </source>
</evidence>
<dbReference type="InterPro" id="IPR025649">
    <property type="entry name" value="DUF4360"/>
</dbReference>
<comment type="caution">
    <text evidence="2">The sequence shown here is derived from an EMBL/GenBank/DDBJ whole genome shotgun (WGS) entry which is preliminary data.</text>
</comment>
<feature type="chain" id="PRO_5042290389" description="DUF4360 domain-containing protein" evidence="1">
    <location>
        <begin position="25"/>
        <end position="204"/>
    </location>
</feature>
<protein>
    <recommendedName>
        <fullName evidence="4">DUF4360 domain-containing protein</fullName>
    </recommendedName>
</protein>
<evidence type="ECO:0000313" key="3">
    <source>
        <dbReference type="Proteomes" id="UP001183643"/>
    </source>
</evidence>
<accession>A0AAE4C9T9</accession>
<dbReference type="EMBL" id="JAVDYB010000001">
    <property type="protein sequence ID" value="MDR7276177.1"/>
    <property type="molecule type" value="Genomic_DNA"/>
</dbReference>